<dbReference type="Proteomes" id="UP000184432">
    <property type="component" value="Unassembled WGS sequence"/>
</dbReference>
<name>A0A1M6HG60_9FLAO</name>
<feature type="transmembrane region" description="Helical" evidence="1">
    <location>
        <begin position="6"/>
        <end position="26"/>
    </location>
</feature>
<evidence type="ECO:0000313" key="3">
    <source>
        <dbReference type="EMBL" id="SHJ21220.1"/>
    </source>
</evidence>
<evidence type="ECO:0000256" key="1">
    <source>
        <dbReference type="SAM" id="Phobius"/>
    </source>
</evidence>
<feature type="transmembrane region" description="Helical" evidence="1">
    <location>
        <begin position="260"/>
        <end position="278"/>
    </location>
</feature>
<dbReference type="AlphaFoldDB" id="A0A1M6HG60"/>
<dbReference type="OrthoDB" id="1522859at2"/>
<feature type="domain" description="Peptidase M56" evidence="2">
    <location>
        <begin position="151"/>
        <end position="251"/>
    </location>
</feature>
<dbReference type="Pfam" id="PF05569">
    <property type="entry name" value="Peptidase_M56"/>
    <property type="match status" value="1"/>
</dbReference>
<dbReference type="InterPro" id="IPR052173">
    <property type="entry name" value="Beta-lactam_resp_regulator"/>
</dbReference>
<sequence>MEAFIFYTLKVGFLLSLFYGVYFVLLRKDTFFSVNRHFLLSGIIASLLLPFVEFTTVTYIEPTLATGSIIQPTNLTPTQDTSVNWWFVGITIYGVGVFLMMIRFLIQVLSLRRLIHKQPIQKEGKFKLIKVQKDIAPFSFLNTIVYNPSLHTQEELEMIITHEKIHAHQLHTLDTLIGHLFVIFQWANPLAWWYKKSLEQNLEFIADREASNNLSCKKEYQLTLIKVSSNNTVAIVNNFYQSLIKKRIVMLNKKDSNKQNLLKTFAILPLLSIFLWSFNTTTIIKEKTTSATNSSYTYFVSEDSKTVKFIINKSSSKQDLESIKKTLEDEYSVKISFSNIKRNGDGEILRIEMKMSSEKSNANYAIENDAPINPITITYNSKTKKINISQSENGNIHVWTSKKSKKKIVEIDYDEDEDSDGEHNISIVTSGKTKIITKKDKNGNIITEEIHGDDDDNIFKIHTKDKKTFAFTTNTGGKEPLFFIDGKKVEASEMKNLDSDDIEEVNVYKGEKAKKKFGVEAKNGVVEIITKNK</sequence>
<dbReference type="InterPro" id="IPR037066">
    <property type="entry name" value="Plug_dom_sf"/>
</dbReference>
<dbReference type="SUPFAM" id="SSF56935">
    <property type="entry name" value="Porins"/>
    <property type="match status" value="1"/>
</dbReference>
<dbReference type="PANTHER" id="PTHR34978">
    <property type="entry name" value="POSSIBLE SENSOR-TRANSDUCER PROTEIN BLAR"/>
    <property type="match status" value="1"/>
</dbReference>
<protein>
    <submittedName>
        <fullName evidence="3">Signal transducer regulating beta-lactamase production, contains metallopeptidase domain</fullName>
    </submittedName>
</protein>
<accession>A0A1M6HG60</accession>
<proteinExistence type="predicted"/>
<evidence type="ECO:0000259" key="2">
    <source>
        <dbReference type="Pfam" id="PF05569"/>
    </source>
</evidence>
<keyword evidence="4" id="KW-1185">Reference proteome</keyword>
<gene>
    <name evidence="3" type="ORF">SAMN04488508_106269</name>
</gene>
<reference evidence="4" key="1">
    <citation type="submission" date="2016-11" db="EMBL/GenBank/DDBJ databases">
        <authorList>
            <person name="Varghese N."/>
            <person name="Submissions S."/>
        </authorList>
    </citation>
    <scope>NUCLEOTIDE SEQUENCE [LARGE SCALE GENOMIC DNA]</scope>
    <source>
        <strain evidence="4">DSM 22623</strain>
    </source>
</reference>
<dbReference type="CDD" id="cd07341">
    <property type="entry name" value="M56_BlaR1_MecR1_like"/>
    <property type="match status" value="1"/>
</dbReference>
<organism evidence="3 4">
    <name type="scientific">Aquimarina spongiae</name>
    <dbReference type="NCBI Taxonomy" id="570521"/>
    <lineage>
        <taxon>Bacteria</taxon>
        <taxon>Pseudomonadati</taxon>
        <taxon>Bacteroidota</taxon>
        <taxon>Flavobacteriia</taxon>
        <taxon>Flavobacteriales</taxon>
        <taxon>Flavobacteriaceae</taxon>
        <taxon>Aquimarina</taxon>
    </lineage>
</organism>
<dbReference type="Gene3D" id="2.170.130.10">
    <property type="entry name" value="TonB-dependent receptor, plug domain"/>
    <property type="match status" value="1"/>
</dbReference>
<feature type="transmembrane region" description="Helical" evidence="1">
    <location>
        <begin position="38"/>
        <end position="60"/>
    </location>
</feature>
<keyword evidence="1" id="KW-1133">Transmembrane helix</keyword>
<keyword evidence="1" id="KW-0472">Membrane</keyword>
<keyword evidence="1" id="KW-0812">Transmembrane</keyword>
<dbReference type="RefSeq" id="WP_073317212.1">
    <property type="nucleotide sequence ID" value="NZ_FQYP01000006.1"/>
</dbReference>
<dbReference type="InterPro" id="IPR008756">
    <property type="entry name" value="Peptidase_M56"/>
</dbReference>
<dbReference type="EMBL" id="FQYP01000006">
    <property type="protein sequence ID" value="SHJ21220.1"/>
    <property type="molecule type" value="Genomic_DNA"/>
</dbReference>
<dbReference type="STRING" id="570521.SAMN04488508_106269"/>
<evidence type="ECO:0000313" key="4">
    <source>
        <dbReference type="Proteomes" id="UP000184432"/>
    </source>
</evidence>
<feature type="transmembrane region" description="Helical" evidence="1">
    <location>
        <begin position="85"/>
        <end position="106"/>
    </location>
</feature>
<dbReference type="PANTHER" id="PTHR34978:SF3">
    <property type="entry name" value="SLR0241 PROTEIN"/>
    <property type="match status" value="1"/>
</dbReference>